<proteinExistence type="predicted"/>
<sequence length="112" mass="12665">MNEQEVECELGGQSVLAFRAHLVFLRRSTKARANTYELIGSEQRQCQEEMDRHKRFSLSFYVEGETLLQLRGIYFAAVTVKVLGIMVGKERNILQACSEQLGASLAHVKSQS</sequence>
<evidence type="ECO:0000313" key="2">
    <source>
        <dbReference type="Proteomes" id="UP000054928"/>
    </source>
</evidence>
<protein>
    <submittedName>
        <fullName evidence="1">Uncharacterized protein</fullName>
    </submittedName>
</protein>
<reference evidence="2" key="1">
    <citation type="submission" date="2014-09" db="EMBL/GenBank/DDBJ databases">
        <authorList>
            <person name="Sharma Rahul"/>
            <person name="Thines Marco"/>
        </authorList>
    </citation>
    <scope>NUCLEOTIDE SEQUENCE [LARGE SCALE GENOMIC DNA]</scope>
</reference>
<dbReference type="AlphaFoldDB" id="A0A0P1ARR8"/>
<dbReference type="Proteomes" id="UP000054928">
    <property type="component" value="Unassembled WGS sequence"/>
</dbReference>
<name>A0A0P1ARR8_PLAHL</name>
<evidence type="ECO:0000313" key="1">
    <source>
        <dbReference type="EMBL" id="CEG43871.1"/>
    </source>
</evidence>
<accession>A0A0P1ARR8</accession>
<dbReference type="GeneID" id="36409213"/>
<dbReference type="RefSeq" id="XP_024580240.1">
    <property type="nucleotide sequence ID" value="XM_024729909.1"/>
</dbReference>
<dbReference type="EMBL" id="CCYD01000810">
    <property type="protein sequence ID" value="CEG43871.1"/>
    <property type="molecule type" value="Genomic_DNA"/>
</dbReference>
<keyword evidence="2" id="KW-1185">Reference proteome</keyword>
<organism evidence="1 2">
    <name type="scientific">Plasmopara halstedii</name>
    <name type="common">Downy mildew of sunflower</name>
    <dbReference type="NCBI Taxonomy" id="4781"/>
    <lineage>
        <taxon>Eukaryota</taxon>
        <taxon>Sar</taxon>
        <taxon>Stramenopiles</taxon>
        <taxon>Oomycota</taxon>
        <taxon>Peronosporomycetes</taxon>
        <taxon>Peronosporales</taxon>
        <taxon>Peronosporaceae</taxon>
        <taxon>Plasmopara</taxon>
    </lineage>
</organism>